<name>A0A8S0S0T7_OLEEU</name>
<protein>
    <submittedName>
        <fullName evidence="1">RHOMBOID 1</fullName>
    </submittedName>
</protein>
<keyword evidence="2" id="KW-1185">Reference proteome</keyword>
<comment type="caution">
    <text evidence="1">The sequence shown here is derived from an EMBL/GenBank/DDBJ whole genome shotgun (WGS) entry which is preliminary data.</text>
</comment>
<dbReference type="OrthoDB" id="1711561at2759"/>
<dbReference type="AlphaFoldDB" id="A0A8S0S0T7"/>
<accession>A0A8S0S0T7</accession>
<organism evidence="1 2">
    <name type="scientific">Olea europaea subsp. europaea</name>
    <dbReference type="NCBI Taxonomy" id="158383"/>
    <lineage>
        <taxon>Eukaryota</taxon>
        <taxon>Viridiplantae</taxon>
        <taxon>Streptophyta</taxon>
        <taxon>Embryophyta</taxon>
        <taxon>Tracheophyta</taxon>
        <taxon>Spermatophyta</taxon>
        <taxon>Magnoliopsida</taxon>
        <taxon>eudicotyledons</taxon>
        <taxon>Gunneridae</taxon>
        <taxon>Pentapetalae</taxon>
        <taxon>asterids</taxon>
        <taxon>lamiids</taxon>
        <taxon>Lamiales</taxon>
        <taxon>Oleaceae</taxon>
        <taxon>Oleeae</taxon>
        <taxon>Olea</taxon>
    </lineage>
</organism>
<dbReference type="Gramene" id="OE9A045217T1">
    <property type="protein sequence ID" value="OE9A045217C1"/>
    <property type="gene ID" value="OE9A045217"/>
</dbReference>
<dbReference type="Proteomes" id="UP000594638">
    <property type="component" value="Unassembled WGS sequence"/>
</dbReference>
<evidence type="ECO:0000313" key="2">
    <source>
        <dbReference type="Proteomes" id="UP000594638"/>
    </source>
</evidence>
<gene>
    <name evidence="1" type="ORF">OLEA9_A045217</name>
</gene>
<proteinExistence type="predicted"/>
<dbReference type="EMBL" id="CACTIH010003794">
    <property type="protein sequence ID" value="CAA2985173.1"/>
    <property type="molecule type" value="Genomic_DNA"/>
</dbReference>
<reference evidence="1 2" key="1">
    <citation type="submission" date="2019-12" db="EMBL/GenBank/DDBJ databases">
        <authorList>
            <person name="Alioto T."/>
            <person name="Alioto T."/>
            <person name="Gomez Garrido J."/>
        </authorList>
    </citation>
    <scope>NUCLEOTIDE SEQUENCE [LARGE SCALE GENOMIC DNA]</scope>
</reference>
<sequence length="127" mass="14851">MHSLGPFFDPCRCRTQIVSLRLKICVEFGRFTVGLILLLRGVDLNDHCSWCHYLSCVPTSMWSCNTQPVSCMVRKCEFTFSFYAFNCICIISQKILMSEQNQVDNYGSKLIHTPERRIFTPEREYCF</sequence>
<evidence type="ECO:0000313" key="1">
    <source>
        <dbReference type="EMBL" id="CAA2985173.1"/>
    </source>
</evidence>